<protein>
    <submittedName>
        <fullName evidence="1">Uncharacterized protein</fullName>
    </submittedName>
</protein>
<name>A0A0C9WRW6_9AGAR</name>
<keyword evidence="2" id="KW-1185">Reference proteome</keyword>
<dbReference type="HOGENOM" id="CLU_1447910_0_0_1"/>
<evidence type="ECO:0000313" key="1">
    <source>
        <dbReference type="EMBL" id="KIJ94275.1"/>
    </source>
</evidence>
<proteinExistence type="predicted"/>
<organism evidence="1 2">
    <name type="scientific">Laccaria amethystina LaAM-08-1</name>
    <dbReference type="NCBI Taxonomy" id="1095629"/>
    <lineage>
        <taxon>Eukaryota</taxon>
        <taxon>Fungi</taxon>
        <taxon>Dikarya</taxon>
        <taxon>Basidiomycota</taxon>
        <taxon>Agaricomycotina</taxon>
        <taxon>Agaricomycetes</taxon>
        <taxon>Agaricomycetidae</taxon>
        <taxon>Agaricales</taxon>
        <taxon>Agaricineae</taxon>
        <taxon>Hydnangiaceae</taxon>
        <taxon>Laccaria</taxon>
    </lineage>
</organism>
<dbReference type="Proteomes" id="UP000054477">
    <property type="component" value="Unassembled WGS sequence"/>
</dbReference>
<reference evidence="1 2" key="1">
    <citation type="submission" date="2014-04" db="EMBL/GenBank/DDBJ databases">
        <authorList>
            <consortium name="DOE Joint Genome Institute"/>
            <person name="Kuo A."/>
            <person name="Kohler A."/>
            <person name="Nagy L.G."/>
            <person name="Floudas D."/>
            <person name="Copeland A."/>
            <person name="Barry K.W."/>
            <person name="Cichocki N."/>
            <person name="Veneault-Fourrey C."/>
            <person name="LaButti K."/>
            <person name="Lindquist E.A."/>
            <person name="Lipzen A."/>
            <person name="Lundell T."/>
            <person name="Morin E."/>
            <person name="Murat C."/>
            <person name="Sun H."/>
            <person name="Tunlid A."/>
            <person name="Henrissat B."/>
            <person name="Grigoriev I.V."/>
            <person name="Hibbett D.S."/>
            <person name="Martin F."/>
            <person name="Nordberg H.P."/>
            <person name="Cantor M.N."/>
            <person name="Hua S.X."/>
        </authorList>
    </citation>
    <scope>NUCLEOTIDE SEQUENCE [LARGE SCALE GENOMIC DNA]</scope>
    <source>
        <strain evidence="1 2">LaAM-08-1</strain>
    </source>
</reference>
<evidence type="ECO:0000313" key="2">
    <source>
        <dbReference type="Proteomes" id="UP000054477"/>
    </source>
</evidence>
<sequence length="187" mass="20771">MTIRQDRKLTEVPCANARAASADVGSCEPTDNTVLHLQQQRLLHQHRFEYTCTNDDLFLPMKLFGDSAPPSYVPPFLASLLLLPLPRFLAVPVAAPTQDTAPYPFPTPVAPPPPWVTAPDPNLVPSQALPLVVPTRLVWFRKFRAMSVRTFSSENSPEKRTVQIGGQYSIFRTNCNAIFTAWLSKAA</sequence>
<accession>A0A0C9WRW6</accession>
<dbReference type="AlphaFoldDB" id="A0A0C9WRW6"/>
<reference evidence="2" key="2">
    <citation type="submission" date="2015-01" db="EMBL/GenBank/DDBJ databases">
        <title>Evolutionary Origins and Diversification of the Mycorrhizal Mutualists.</title>
        <authorList>
            <consortium name="DOE Joint Genome Institute"/>
            <consortium name="Mycorrhizal Genomics Consortium"/>
            <person name="Kohler A."/>
            <person name="Kuo A."/>
            <person name="Nagy L.G."/>
            <person name="Floudas D."/>
            <person name="Copeland A."/>
            <person name="Barry K.W."/>
            <person name="Cichocki N."/>
            <person name="Veneault-Fourrey C."/>
            <person name="LaButti K."/>
            <person name="Lindquist E.A."/>
            <person name="Lipzen A."/>
            <person name="Lundell T."/>
            <person name="Morin E."/>
            <person name="Murat C."/>
            <person name="Riley R."/>
            <person name="Ohm R."/>
            <person name="Sun H."/>
            <person name="Tunlid A."/>
            <person name="Henrissat B."/>
            <person name="Grigoriev I.V."/>
            <person name="Hibbett D.S."/>
            <person name="Martin F."/>
        </authorList>
    </citation>
    <scope>NUCLEOTIDE SEQUENCE [LARGE SCALE GENOMIC DNA]</scope>
    <source>
        <strain evidence="2">LaAM-08-1</strain>
    </source>
</reference>
<gene>
    <name evidence="1" type="ORF">K443DRAFT_125294</name>
</gene>
<dbReference type="EMBL" id="KN838802">
    <property type="protein sequence ID" value="KIJ94275.1"/>
    <property type="molecule type" value="Genomic_DNA"/>
</dbReference>